<evidence type="ECO:0000256" key="3">
    <source>
        <dbReference type="ARBA" id="ARBA00022840"/>
    </source>
</evidence>
<dbReference type="GO" id="GO:0005524">
    <property type="term" value="F:ATP binding"/>
    <property type="evidence" value="ECO:0007669"/>
    <property type="project" value="UniProtKB-KW"/>
</dbReference>
<sequence>MSSPLVERLDGFRLPAGDALLVVHGQGVDDIFVCRDHGVRGIEELLWDVLHDAGFTRIVYSSLSRPVYFRDRRSRDLTRRRRPAANRGGSNLMRAEFSGPLGRRILAGGAATDSAAAGTLLGEAPAPTLTDQHRVMLLDHLMRQAEHRTAVVFTHAEESLRYEQAGRTLAGALAEWVEHAEDRNLCVLLFRRDTLDDVEEFVRELRRVPRLETYLADQRGRSGGGATAAIGLPSAEELERLVHDVRLRAGLRVEEWNELPLVARTMAAAPERARNWRARLRLLAREKRSLDVAELRRRQWAGGSPQDDRSVTDRIEAMVGLGSVKEHLQRLRWRAAADAALCARGLGREAETGSPHLVFTGNPGTGKTTVARLVGEIYRDLGLLRRGHLVEAEVPDLVAGVVGGTAIRTHRTVDRALDGVLLIDEIYRLTEPGRGGFGSEAIDTLLTRMENDRGRFVLIAAGYPDKVEEFLSANFGLRSRIPAANVIHFPDYEPAELHAILLGRLRALGLSWTPALEELLGEVTRGLHATRDRQFGNARAMRDLADALKDAWAQRVRAVVSEPLEAEDLPERYRAHIRGPVPPVDELLAELDALVGLVPVKEMIRDLVYRLRLRRSHGGEPFPPPHLLFVGPPGTGKTTVARLLGKLLRSLGLLLRGHVVEVTRPELVAGYVGQTALKTKEAVRSAVDGVLFIDEAYSLSRGSEAGTDYGKEALDTLTREMEDLRGRLVVVAAGYPAPMETFLETNPGLRFRFAERVSFPDYSGTELVEILRRMAHDREPPYVLPDATVPKVRRWLDRQRRAHPEHFANARTVRVLLERMEARMARRIDADTPAGRPLEFVPEDVPDGDW</sequence>
<dbReference type="PRINTS" id="PR00819">
    <property type="entry name" value="CBXCFQXSUPER"/>
</dbReference>
<dbReference type="Proteomes" id="UP000286746">
    <property type="component" value="Unassembled WGS sequence"/>
</dbReference>
<dbReference type="CDD" id="cd00009">
    <property type="entry name" value="AAA"/>
    <property type="match status" value="2"/>
</dbReference>
<evidence type="ECO:0000313" key="5">
    <source>
        <dbReference type="EMBL" id="GCD40597.1"/>
    </source>
</evidence>
<evidence type="ECO:0000256" key="2">
    <source>
        <dbReference type="ARBA" id="ARBA00022741"/>
    </source>
</evidence>
<dbReference type="RefSeq" id="WP_125050985.1">
    <property type="nucleotide sequence ID" value="NZ_BHZD01000001.1"/>
</dbReference>
<feature type="domain" description="AAA+ ATPase" evidence="4">
    <location>
        <begin position="353"/>
        <end position="493"/>
    </location>
</feature>
<dbReference type="SMART" id="SM00382">
    <property type="entry name" value="AAA"/>
    <property type="match status" value="2"/>
</dbReference>
<reference evidence="5 6" key="1">
    <citation type="submission" date="2018-11" db="EMBL/GenBank/DDBJ databases">
        <title>Whole genome sequence of Streptomyces paromomycinus NBRC 15454(T).</title>
        <authorList>
            <person name="Komaki H."/>
            <person name="Tamura T."/>
        </authorList>
    </citation>
    <scope>NUCLEOTIDE SEQUENCE [LARGE SCALE GENOMIC DNA]</scope>
    <source>
        <strain evidence="5 6">NBRC 15454</strain>
    </source>
</reference>
<dbReference type="PANTHER" id="PTHR43392">
    <property type="entry name" value="AAA-TYPE ATPASE FAMILY PROTEIN / ANKYRIN REPEAT FAMILY PROTEIN"/>
    <property type="match status" value="1"/>
</dbReference>
<comment type="similarity">
    <text evidence="1">Belongs to the CbxX/CfxQ family.</text>
</comment>
<dbReference type="AlphaFoldDB" id="A0A401VU32"/>
<dbReference type="Pfam" id="PF17866">
    <property type="entry name" value="AAA_lid_6"/>
    <property type="match status" value="1"/>
</dbReference>
<dbReference type="Gene3D" id="1.10.8.60">
    <property type="match status" value="2"/>
</dbReference>
<proteinExistence type="inferred from homology"/>
<comment type="caution">
    <text evidence="5">The sequence shown here is derived from an EMBL/GenBank/DDBJ whole genome shotgun (WGS) entry which is preliminary data.</text>
</comment>
<dbReference type="PANTHER" id="PTHR43392:SF2">
    <property type="entry name" value="AAA-TYPE ATPASE FAMILY PROTEIN _ ANKYRIN REPEAT FAMILY PROTEIN"/>
    <property type="match status" value="1"/>
</dbReference>
<dbReference type="InterPro" id="IPR027417">
    <property type="entry name" value="P-loop_NTPase"/>
</dbReference>
<name>A0A401VU32_STREY</name>
<dbReference type="Gene3D" id="3.40.50.300">
    <property type="entry name" value="P-loop containing nucleotide triphosphate hydrolases"/>
    <property type="match status" value="2"/>
</dbReference>
<feature type="domain" description="AAA+ ATPase" evidence="4">
    <location>
        <begin position="623"/>
        <end position="761"/>
    </location>
</feature>
<evidence type="ECO:0000256" key="1">
    <source>
        <dbReference type="ARBA" id="ARBA00010378"/>
    </source>
</evidence>
<dbReference type="Pfam" id="PF00004">
    <property type="entry name" value="AAA"/>
    <property type="match status" value="2"/>
</dbReference>
<dbReference type="GO" id="GO:0016887">
    <property type="term" value="F:ATP hydrolysis activity"/>
    <property type="evidence" value="ECO:0007669"/>
    <property type="project" value="InterPro"/>
</dbReference>
<dbReference type="FunFam" id="3.40.50.300:FF:000216">
    <property type="entry name" value="Type VII secretion ATPase EccA"/>
    <property type="match status" value="2"/>
</dbReference>
<evidence type="ECO:0000313" key="6">
    <source>
        <dbReference type="Proteomes" id="UP000286746"/>
    </source>
</evidence>
<gene>
    <name evidence="5" type="ORF">GKJPGBOP_00250</name>
</gene>
<dbReference type="EMBL" id="BHZD01000001">
    <property type="protein sequence ID" value="GCD40597.1"/>
    <property type="molecule type" value="Genomic_DNA"/>
</dbReference>
<dbReference type="SUPFAM" id="SSF52540">
    <property type="entry name" value="P-loop containing nucleoside triphosphate hydrolases"/>
    <property type="match status" value="2"/>
</dbReference>
<dbReference type="InterPro" id="IPR003593">
    <property type="entry name" value="AAA+_ATPase"/>
</dbReference>
<keyword evidence="6" id="KW-1185">Reference proteome</keyword>
<organism evidence="5 6">
    <name type="scientific">Streptomyces paromomycinus</name>
    <name type="common">Streptomyces rimosus subsp. paromomycinus</name>
    <dbReference type="NCBI Taxonomy" id="92743"/>
    <lineage>
        <taxon>Bacteria</taxon>
        <taxon>Bacillati</taxon>
        <taxon>Actinomycetota</taxon>
        <taxon>Actinomycetes</taxon>
        <taxon>Kitasatosporales</taxon>
        <taxon>Streptomycetaceae</taxon>
        <taxon>Streptomyces</taxon>
    </lineage>
</organism>
<dbReference type="InterPro" id="IPR050773">
    <property type="entry name" value="CbxX/CfxQ_RuBisCO_ESX"/>
</dbReference>
<dbReference type="InterPro" id="IPR000641">
    <property type="entry name" value="CbxX/CfxQ"/>
</dbReference>
<dbReference type="InterPro" id="IPR041627">
    <property type="entry name" value="AAA_lid_6"/>
</dbReference>
<keyword evidence="2" id="KW-0547">Nucleotide-binding</keyword>
<dbReference type="InterPro" id="IPR003959">
    <property type="entry name" value="ATPase_AAA_core"/>
</dbReference>
<evidence type="ECO:0000259" key="4">
    <source>
        <dbReference type="SMART" id="SM00382"/>
    </source>
</evidence>
<accession>A0A401VU32</accession>
<protein>
    <submittedName>
        <fullName evidence="5">Sporulation protein</fullName>
    </submittedName>
</protein>
<keyword evidence="3" id="KW-0067">ATP-binding</keyword>